<evidence type="ECO:0008006" key="4">
    <source>
        <dbReference type="Google" id="ProtNLM"/>
    </source>
</evidence>
<dbReference type="EMBL" id="LWID01000001">
    <property type="protein sequence ID" value="MDG6894490.1"/>
    <property type="molecule type" value="Genomic_DNA"/>
</dbReference>
<protein>
    <recommendedName>
        <fullName evidence="4">Excinuclease ABC subunit A</fullName>
    </recommendedName>
</protein>
<name>A0A9X4PFZ4_9PAST</name>
<keyword evidence="1" id="KW-0732">Signal</keyword>
<dbReference type="RefSeq" id="WP_279571964.1">
    <property type="nucleotide sequence ID" value="NZ_LWID01000001.1"/>
</dbReference>
<proteinExistence type="predicted"/>
<feature type="signal peptide" evidence="1">
    <location>
        <begin position="1"/>
        <end position="20"/>
    </location>
</feature>
<evidence type="ECO:0000313" key="2">
    <source>
        <dbReference type="EMBL" id="MDG6894490.1"/>
    </source>
</evidence>
<accession>A0A9X4PFZ4</accession>
<keyword evidence="3" id="KW-1185">Reference proteome</keyword>
<feature type="chain" id="PRO_5040854155" description="Excinuclease ABC subunit A" evidence="1">
    <location>
        <begin position="21"/>
        <end position="145"/>
    </location>
</feature>
<dbReference type="AlphaFoldDB" id="A0A9X4PFZ4"/>
<dbReference type="PROSITE" id="PS51257">
    <property type="entry name" value="PROKAR_LIPOPROTEIN"/>
    <property type="match status" value="1"/>
</dbReference>
<comment type="caution">
    <text evidence="2">The sequence shown here is derived from an EMBL/GenBank/DDBJ whole genome shotgun (WGS) entry which is preliminary data.</text>
</comment>
<gene>
    <name evidence="2" type="ORF">A6A20_02345</name>
</gene>
<evidence type="ECO:0000256" key="1">
    <source>
        <dbReference type="SAM" id="SignalP"/>
    </source>
</evidence>
<evidence type="ECO:0000313" key="3">
    <source>
        <dbReference type="Proteomes" id="UP001155500"/>
    </source>
</evidence>
<sequence length="145" mass="15536">MKLTKFVPVLLASAVLAACAQDPVKVIEKADEQGVNKVVAYNCGADNNTSMVVTYSFVGENAKTAKVLLNNQAIQDTFVRNPKNDDFAQFVTVAGDYTLNIDSGLSATNYATIPAIMLFNNTAKADNILAKNCKIDVSVTAQLNQ</sequence>
<dbReference type="Proteomes" id="UP001155500">
    <property type="component" value="Unassembled WGS sequence"/>
</dbReference>
<organism evidence="2 3">
    <name type="scientific">Volucribacter amazonae</name>
    <dbReference type="NCBI Taxonomy" id="256731"/>
    <lineage>
        <taxon>Bacteria</taxon>
        <taxon>Pseudomonadati</taxon>
        <taxon>Pseudomonadota</taxon>
        <taxon>Gammaproteobacteria</taxon>
        <taxon>Pasteurellales</taxon>
        <taxon>Pasteurellaceae</taxon>
        <taxon>Volucribacter</taxon>
    </lineage>
</organism>
<reference evidence="2" key="1">
    <citation type="submission" date="2016-03" db="EMBL/GenBank/DDBJ databases">
        <title>Co-evolution between Pasteurellaceae and their hosts.</title>
        <authorList>
            <person name="Hansen M.J."/>
            <person name="Bojesen A.M."/>
            <person name="Planet P."/>
        </authorList>
    </citation>
    <scope>NUCLEOTIDE SEQUENCE</scope>
    <source>
        <strain evidence="2">146/S8/89</strain>
    </source>
</reference>